<evidence type="ECO:0000256" key="2">
    <source>
        <dbReference type="ARBA" id="ARBA00022527"/>
    </source>
</evidence>
<keyword evidence="3" id="KW-0808">Transferase</keyword>
<gene>
    <name evidence="11" type="ORF">AO440_001721</name>
</gene>
<dbReference type="Gene3D" id="3.30.200.20">
    <property type="entry name" value="Phosphorylase Kinase, domain 1"/>
    <property type="match status" value="1"/>
</dbReference>
<dbReference type="InterPro" id="IPR000719">
    <property type="entry name" value="Prot_kinase_dom"/>
</dbReference>
<dbReference type="GO" id="GO:0004674">
    <property type="term" value="F:protein serine/threonine kinase activity"/>
    <property type="evidence" value="ECO:0007669"/>
    <property type="project" value="UniProtKB-KW"/>
</dbReference>
<comment type="caution">
    <text evidence="11">The sequence shown here is derived from an EMBL/GenBank/DDBJ whole genome shotgun (WGS) entry which is preliminary data.</text>
</comment>
<reference evidence="11 12" key="1">
    <citation type="submission" date="2015-10" db="EMBL/GenBank/DDBJ databases">
        <title>Draft genomes sequences of Candida glabrata isolates 1A, 1B, 2A, 2B, 3A and 3B.</title>
        <authorList>
            <person name="Haavelsrud O.E."/>
            <person name="Gaustad P."/>
        </authorList>
    </citation>
    <scope>NUCLEOTIDE SEQUENCE [LARGE SCALE GENOMIC DNA]</scope>
    <source>
        <strain evidence="11">910700640</strain>
    </source>
</reference>
<dbReference type="Pfam" id="PF00069">
    <property type="entry name" value="Pkinase"/>
    <property type="match status" value="1"/>
</dbReference>
<dbReference type="AlphaFoldDB" id="A0A0W0D6M3"/>
<evidence type="ECO:0000256" key="3">
    <source>
        <dbReference type="ARBA" id="ARBA00022679"/>
    </source>
</evidence>
<evidence type="ECO:0000256" key="7">
    <source>
        <dbReference type="ARBA" id="ARBA00047899"/>
    </source>
</evidence>
<proteinExistence type="predicted"/>
<evidence type="ECO:0000256" key="5">
    <source>
        <dbReference type="ARBA" id="ARBA00022777"/>
    </source>
</evidence>
<dbReference type="InterPro" id="IPR011009">
    <property type="entry name" value="Kinase-like_dom_sf"/>
</dbReference>
<keyword evidence="4 9" id="KW-0547">Nucleotide-binding</keyword>
<keyword evidence="5" id="KW-0418">Kinase</keyword>
<dbReference type="Proteomes" id="UP000054886">
    <property type="component" value="Unassembled WGS sequence"/>
</dbReference>
<comment type="catalytic activity">
    <reaction evidence="7">
        <text>L-threonyl-[protein] + ATP = O-phospho-L-threonyl-[protein] + ADP + H(+)</text>
        <dbReference type="Rhea" id="RHEA:46608"/>
        <dbReference type="Rhea" id="RHEA-COMP:11060"/>
        <dbReference type="Rhea" id="RHEA-COMP:11605"/>
        <dbReference type="ChEBI" id="CHEBI:15378"/>
        <dbReference type="ChEBI" id="CHEBI:30013"/>
        <dbReference type="ChEBI" id="CHEBI:30616"/>
        <dbReference type="ChEBI" id="CHEBI:61977"/>
        <dbReference type="ChEBI" id="CHEBI:456216"/>
        <dbReference type="EC" id="2.7.11.1"/>
    </reaction>
</comment>
<feature type="domain" description="Protein kinase" evidence="10">
    <location>
        <begin position="316"/>
        <end position="676"/>
    </location>
</feature>
<feature type="binding site" evidence="9">
    <location>
        <position position="345"/>
    </location>
    <ligand>
        <name>ATP</name>
        <dbReference type="ChEBI" id="CHEBI:30616"/>
    </ligand>
</feature>
<dbReference type="InterPro" id="IPR017441">
    <property type="entry name" value="Protein_kinase_ATP_BS"/>
</dbReference>
<dbReference type="EMBL" id="LLZZ01000108">
    <property type="protein sequence ID" value="KTB07160.1"/>
    <property type="molecule type" value="Genomic_DNA"/>
</dbReference>
<dbReference type="GO" id="GO:0005829">
    <property type="term" value="C:cytosol"/>
    <property type="evidence" value="ECO:0007669"/>
    <property type="project" value="TreeGrafter"/>
</dbReference>
<dbReference type="VEuPathDB" id="FungiDB:GWK60_G05533"/>
<keyword evidence="2" id="KW-0723">Serine/threonine-protein kinase</keyword>
<dbReference type="GO" id="GO:0005524">
    <property type="term" value="F:ATP binding"/>
    <property type="evidence" value="ECO:0007669"/>
    <property type="project" value="UniProtKB-UniRule"/>
</dbReference>
<comment type="catalytic activity">
    <reaction evidence="8">
        <text>L-seryl-[protein] + ATP = O-phospho-L-seryl-[protein] + ADP + H(+)</text>
        <dbReference type="Rhea" id="RHEA:17989"/>
        <dbReference type="Rhea" id="RHEA-COMP:9863"/>
        <dbReference type="Rhea" id="RHEA-COMP:11604"/>
        <dbReference type="ChEBI" id="CHEBI:15378"/>
        <dbReference type="ChEBI" id="CHEBI:29999"/>
        <dbReference type="ChEBI" id="CHEBI:30616"/>
        <dbReference type="ChEBI" id="CHEBI:83421"/>
        <dbReference type="ChEBI" id="CHEBI:456216"/>
        <dbReference type="EC" id="2.7.11.1"/>
    </reaction>
</comment>
<dbReference type="Gene3D" id="1.10.510.10">
    <property type="entry name" value="Transferase(Phosphotransferase) domain 1"/>
    <property type="match status" value="1"/>
</dbReference>
<evidence type="ECO:0000256" key="6">
    <source>
        <dbReference type="ARBA" id="ARBA00022840"/>
    </source>
</evidence>
<dbReference type="PROSITE" id="PS00108">
    <property type="entry name" value="PROTEIN_KINASE_ST"/>
    <property type="match status" value="1"/>
</dbReference>
<dbReference type="PROSITE" id="PS00107">
    <property type="entry name" value="PROTEIN_KINASE_ATP"/>
    <property type="match status" value="1"/>
</dbReference>
<dbReference type="VEuPathDB" id="FungiDB:GVI51_G05555"/>
<protein>
    <recommendedName>
        <fullName evidence="1">non-specific serine/threonine protein kinase</fullName>
        <ecNumber evidence="1">2.7.11.1</ecNumber>
    </recommendedName>
</protein>
<sequence length="738" mass="84448">MLESLIPRLFPRTDNRIRSTQELTAVFESNPSLSATEIAEEINRYNDSYDFSIRELVLSRSTAGTMLSKSNMLDTAVGNSNGTWLKLHDNEAESSKPPSYDFSWLKSYTYSESSHILTPVNVGSQQSVMSFEEVLPNLVFQNPSLTIGSEGTIPIESLKRANKSDNPFKIPENATLIETEQLWSPVIENIPSRFKIDSETYKRKRMEQLLFFERSSKLGKLFRRTSSNSNGNYCDDCSSNVSSQSTTFSTTNNSTYNGDVNIPNNTAPIRHNIQRKLPMDGIYLNTSNTKKSIWKQYQLLQLEGKKVVYMDGENVEERSNILGFGASGEVKLATKMGDNKLYAIKVFHDIAMDEISRLENSSEMSVDIETNDAPSSVEHSLGTHEGIDIFKLSARMRSLKRIHTEYAIGSALNHENIIKTYDLFYENGSLYTVMEYCDYDLYALVVSNKLTYDEVCCYFKQVLHGISYLHDIGISHRDLKLDNCVVNKEGVLKLIDFGSSTVFNTPYLEHRVVMRSSGIHGSNPYLAPEVCYYWSYDPRPTDIWAAAIMFICMITKRFPWREPRCSDLQFTRYIKYKEPQEQIMSRHVNSKVLLRLLQKTPYEHLNNSSRGVSERHKHRKNLHDYEHYCRFLEKNRYLMDPLVLVPEEAQQVLSHMLELAPACRFNIHEVLSDQWVDGIEACTIRNEAPLSGCKSDNKSKMSAAQDVYADTIITHKHSSLPQASAHMGQLQNEQENKR</sequence>
<dbReference type="InterPro" id="IPR008271">
    <property type="entry name" value="Ser/Thr_kinase_AS"/>
</dbReference>
<dbReference type="VEuPathDB" id="FungiDB:CAGL0G05720g"/>
<evidence type="ECO:0000256" key="9">
    <source>
        <dbReference type="PROSITE-ProRule" id="PRU10141"/>
    </source>
</evidence>
<evidence type="ECO:0000313" key="11">
    <source>
        <dbReference type="EMBL" id="KTB07160.1"/>
    </source>
</evidence>
<dbReference type="PANTHER" id="PTHR24343:SF113">
    <property type="entry name" value="NITROGEN PERMEASE REACTIVATOR PROTEIN-RELATED"/>
    <property type="match status" value="1"/>
</dbReference>
<evidence type="ECO:0000256" key="8">
    <source>
        <dbReference type="ARBA" id="ARBA00048679"/>
    </source>
</evidence>
<dbReference type="VEuPathDB" id="FungiDB:B1J91_G05720g"/>
<name>A0A0W0D6M3_CANGB</name>
<dbReference type="PANTHER" id="PTHR24343">
    <property type="entry name" value="SERINE/THREONINE KINASE"/>
    <property type="match status" value="1"/>
</dbReference>
<evidence type="ECO:0000313" key="12">
    <source>
        <dbReference type="Proteomes" id="UP000054886"/>
    </source>
</evidence>
<dbReference type="EC" id="2.7.11.1" evidence="1"/>
<evidence type="ECO:0000256" key="1">
    <source>
        <dbReference type="ARBA" id="ARBA00012513"/>
    </source>
</evidence>
<evidence type="ECO:0000259" key="10">
    <source>
        <dbReference type="PROSITE" id="PS50011"/>
    </source>
</evidence>
<keyword evidence="6 9" id="KW-0067">ATP-binding</keyword>
<dbReference type="SMART" id="SM00220">
    <property type="entry name" value="S_TKc"/>
    <property type="match status" value="1"/>
</dbReference>
<evidence type="ECO:0000256" key="4">
    <source>
        <dbReference type="ARBA" id="ARBA00022741"/>
    </source>
</evidence>
<accession>A0A0W0D6M3</accession>
<dbReference type="SUPFAM" id="SSF56112">
    <property type="entry name" value="Protein kinase-like (PK-like)"/>
    <property type="match status" value="1"/>
</dbReference>
<dbReference type="PROSITE" id="PS50011">
    <property type="entry name" value="PROTEIN_KINASE_DOM"/>
    <property type="match status" value="1"/>
</dbReference>
<organism evidence="11 12">
    <name type="scientific">Candida glabrata</name>
    <name type="common">Yeast</name>
    <name type="synonym">Torulopsis glabrata</name>
    <dbReference type="NCBI Taxonomy" id="5478"/>
    <lineage>
        <taxon>Eukaryota</taxon>
        <taxon>Fungi</taxon>
        <taxon>Dikarya</taxon>
        <taxon>Ascomycota</taxon>
        <taxon>Saccharomycotina</taxon>
        <taxon>Saccharomycetes</taxon>
        <taxon>Saccharomycetales</taxon>
        <taxon>Saccharomycetaceae</taxon>
        <taxon>Nakaseomyces</taxon>
    </lineage>
</organism>
<dbReference type="PhylomeDB" id="A0A0W0D6M3"/>